<organism evidence="1 2">
    <name type="scientific">Pontibacter locisalis</name>
    <dbReference type="NCBI Taxonomy" id="1719035"/>
    <lineage>
        <taxon>Bacteria</taxon>
        <taxon>Pseudomonadati</taxon>
        <taxon>Bacteroidota</taxon>
        <taxon>Cytophagia</taxon>
        <taxon>Cytophagales</taxon>
        <taxon>Hymenobacteraceae</taxon>
        <taxon>Pontibacter</taxon>
    </lineage>
</organism>
<sequence>MAEKLPVLRILTNKSNHFFFFLGAVDSASHMCEKRMVLSNLRNQFTLLAEFD</sequence>
<dbReference type="Proteomes" id="UP001597544">
    <property type="component" value="Unassembled WGS sequence"/>
</dbReference>
<dbReference type="RefSeq" id="WP_377511781.1">
    <property type="nucleotide sequence ID" value="NZ_JBHULU010000027.1"/>
</dbReference>
<reference evidence="2" key="1">
    <citation type="journal article" date="2019" name="Int. J. Syst. Evol. Microbiol.">
        <title>The Global Catalogue of Microorganisms (GCM) 10K type strain sequencing project: providing services to taxonomists for standard genome sequencing and annotation.</title>
        <authorList>
            <consortium name="The Broad Institute Genomics Platform"/>
            <consortium name="The Broad Institute Genome Sequencing Center for Infectious Disease"/>
            <person name="Wu L."/>
            <person name="Ma J."/>
        </authorList>
    </citation>
    <scope>NUCLEOTIDE SEQUENCE [LARGE SCALE GENOMIC DNA]</scope>
    <source>
        <strain evidence="2">KCTC 42498</strain>
    </source>
</reference>
<dbReference type="EMBL" id="JBHULU010000027">
    <property type="protein sequence ID" value="MFD2515949.1"/>
    <property type="molecule type" value="Genomic_DNA"/>
</dbReference>
<protein>
    <submittedName>
        <fullName evidence="1">Uncharacterized protein</fullName>
    </submittedName>
</protein>
<comment type="caution">
    <text evidence="1">The sequence shown here is derived from an EMBL/GenBank/DDBJ whole genome shotgun (WGS) entry which is preliminary data.</text>
</comment>
<gene>
    <name evidence="1" type="ORF">ACFSRY_18905</name>
</gene>
<proteinExistence type="predicted"/>
<evidence type="ECO:0000313" key="1">
    <source>
        <dbReference type="EMBL" id="MFD2515949.1"/>
    </source>
</evidence>
<accession>A0ABW5IRB8</accession>
<name>A0ABW5IRB8_9BACT</name>
<evidence type="ECO:0000313" key="2">
    <source>
        <dbReference type="Proteomes" id="UP001597544"/>
    </source>
</evidence>
<keyword evidence="2" id="KW-1185">Reference proteome</keyword>